<proteinExistence type="predicted"/>
<keyword evidence="1" id="KW-0732">Signal</keyword>
<evidence type="ECO:0000256" key="1">
    <source>
        <dbReference type="SAM" id="SignalP"/>
    </source>
</evidence>
<sequence length="276" mass="31619">MKKTLLLIVLALLSLPLFSQTKEEEQVLAEAWLLYNSERASWLGTDLFLEKFPEKKENIGGYFSYSADGKHTCIFFDREQEPNVLGALTFDDSFVAEAADVNTTSRKLTPNEKDLYTIRQKAREESVNDTILFKHYNNTSLNFIPVILKNTKKVYVLTGPSVGGVVVFGNDYLIEFDKKNNIKSKKALHKNIIPIEYNSKQEEEITTMHNHQESTGDLITATDICTLMLYGPYANWKQHYVISKNNVSIWDCDKNQLFVMTRKAWDKIAKAEGIKD</sequence>
<accession>A0A2S1R2R0</accession>
<reference evidence="2 3" key="1">
    <citation type="submission" date="2018-04" db="EMBL/GenBank/DDBJ databases">
        <title>Genome sequencing of Flavobacterium sp. HYN0059.</title>
        <authorList>
            <person name="Yi H."/>
            <person name="Baek C."/>
        </authorList>
    </citation>
    <scope>NUCLEOTIDE SEQUENCE [LARGE SCALE GENOMIC DNA]</scope>
    <source>
        <strain evidence="2 3">HYN0059</strain>
    </source>
</reference>
<protein>
    <submittedName>
        <fullName evidence="2">Uncharacterized protein</fullName>
    </submittedName>
</protein>
<dbReference type="AlphaFoldDB" id="A0A2S1R2R0"/>
<dbReference type="OrthoDB" id="1075024at2"/>
<feature type="signal peptide" evidence="1">
    <location>
        <begin position="1"/>
        <end position="19"/>
    </location>
</feature>
<dbReference type="RefSeq" id="WP_108779579.1">
    <property type="nucleotide sequence ID" value="NZ_CP029186.1"/>
</dbReference>
<gene>
    <name evidence="2" type="ORF">HYN59_17860</name>
</gene>
<dbReference type="KEGG" id="falb:HYN59_17860"/>
<organism evidence="2 3">
    <name type="scientific">Flavobacterium album</name>
    <dbReference type="NCBI Taxonomy" id="2175091"/>
    <lineage>
        <taxon>Bacteria</taxon>
        <taxon>Pseudomonadati</taxon>
        <taxon>Bacteroidota</taxon>
        <taxon>Flavobacteriia</taxon>
        <taxon>Flavobacteriales</taxon>
        <taxon>Flavobacteriaceae</taxon>
        <taxon>Flavobacterium</taxon>
    </lineage>
</organism>
<dbReference type="EMBL" id="CP029186">
    <property type="protein sequence ID" value="AWH86859.1"/>
    <property type="molecule type" value="Genomic_DNA"/>
</dbReference>
<feature type="chain" id="PRO_5015620728" evidence="1">
    <location>
        <begin position="20"/>
        <end position="276"/>
    </location>
</feature>
<evidence type="ECO:0000313" key="2">
    <source>
        <dbReference type="EMBL" id="AWH86859.1"/>
    </source>
</evidence>
<keyword evidence="3" id="KW-1185">Reference proteome</keyword>
<name>A0A2S1R2R0_9FLAO</name>
<evidence type="ECO:0000313" key="3">
    <source>
        <dbReference type="Proteomes" id="UP000244929"/>
    </source>
</evidence>
<dbReference type="Proteomes" id="UP000244929">
    <property type="component" value="Chromosome"/>
</dbReference>